<proteinExistence type="predicted"/>
<evidence type="ECO:0000256" key="1">
    <source>
        <dbReference type="SAM" id="MobiDB-lite"/>
    </source>
</evidence>
<dbReference type="Gene3D" id="3.30.1150.10">
    <property type="match status" value="1"/>
</dbReference>
<evidence type="ECO:0000313" key="3">
    <source>
        <dbReference type="EMBL" id="EYF01943.1"/>
    </source>
</evidence>
<dbReference type="Proteomes" id="UP000019678">
    <property type="component" value="Unassembled WGS sequence"/>
</dbReference>
<dbReference type="SUPFAM" id="SSF74653">
    <property type="entry name" value="TolA/TonB C-terminal domain"/>
    <property type="match status" value="1"/>
</dbReference>
<evidence type="ECO:0000256" key="2">
    <source>
        <dbReference type="SAM" id="SignalP"/>
    </source>
</evidence>
<feature type="signal peptide" evidence="2">
    <location>
        <begin position="1"/>
        <end position="30"/>
    </location>
</feature>
<dbReference type="Pfam" id="PF13103">
    <property type="entry name" value="TonB_2"/>
    <property type="match status" value="1"/>
</dbReference>
<feature type="compositionally biased region" description="Low complexity" evidence="1">
    <location>
        <begin position="60"/>
        <end position="78"/>
    </location>
</feature>
<name>A0A017SYA6_9BACT</name>
<reference evidence="3 4" key="1">
    <citation type="submission" date="2013-05" db="EMBL/GenBank/DDBJ databases">
        <title>Genome assembly of Chondromyces apiculatus DSM 436.</title>
        <authorList>
            <person name="Sharma G."/>
            <person name="Khatri I."/>
            <person name="Kaur C."/>
            <person name="Mayilraj S."/>
            <person name="Subramanian S."/>
        </authorList>
    </citation>
    <scope>NUCLEOTIDE SEQUENCE [LARGE SCALE GENOMIC DNA]</scope>
    <source>
        <strain evidence="3 4">DSM 436</strain>
    </source>
</reference>
<dbReference type="RefSeq" id="WP_044248289.1">
    <property type="nucleotide sequence ID" value="NZ_ASRX01000068.1"/>
</dbReference>
<gene>
    <name evidence="3" type="ORF">CAP_7561</name>
</gene>
<comment type="caution">
    <text evidence="3">The sequence shown here is derived from an EMBL/GenBank/DDBJ whole genome shotgun (WGS) entry which is preliminary data.</text>
</comment>
<feature type="chain" id="PRO_5001496152" evidence="2">
    <location>
        <begin position="31"/>
        <end position="209"/>
    </location>
</feature>
<sequence length="209" mass="21810">MIPLRPSRSGLLPGCALALTGALSACSLSASPPPVVPTHTLVLPAVPEPSPAPATPTDEATQAAPSPTAGPGAPAPTAEPHDQAARLAQAAYLNKVHARIHPIFADQYLSSLDKLPASHLLNNMDLATHLEIVVTRDSGKLVRIGVTKASGVTTFDVATIDAVHRASPFGEAPDAVLSDDANVYLHWEIYRDPQRSCGTSGARVLFLKK</sequence>
<organism evidence="3 4">
    <name type="scientific">Chondromyces apiculatus DSM 436</name>
    <dbReference type="NCBI Taxonomy" id="1192034"/>
    <lineage>
        <taxon>Bacteria</taxon>
        <taxon>Pseudomonadati</taxon>
        <taxon>Myxococcota</taxon>
        <taxon>Polyangia</taxon>
        <taxon>Polyangiales</taxon>
        <taxon>Polyangiaceae</taxon>
        <taxon>Chondromyces</taxon>
    </lineage>
</organism>
<dbReference type="PROSITE" id="PS51257">
    <property type="entry name" value="PROKAR_LIPOPROTEIN"/>
    <property type="match status" value="1"/>
</dbReference>
<dbReference type="STRING" id="1192034.CAP_7561"/>
<dbReference type="EMBL" id="ASRX01000068">
    <property type="protein sequence ID" value="EYF01943.1"/>
    <property type="molecule type" value="Genomic_DNA"/>
</dbReference>
<dbReference type="eggNOG" id="COG0810">
    <property type="taxonomic scope" value="Bacteria"/>
</dbReference>
<evidence type="ECO:0000313" key="4">
    <source>
        <dbReference type="Proteomes" id="UP000019678"/>
    </source>
</evidence>
<keyword evidence="2" id="KW-0732">Signal</keyword>
<dbReference type="AlphaFoldDB" id="A0A017SYA6"/>
<keyword evidence="4" id="KW-1185">Reference proteome</keyword>
<feature type="region of interest" description="Disordered" evidence="1">
    <location>
        <begin position="41"/>
        <end position="81"/>
    </location>
</feature>
<accession>A0A017SYA6</accession>
<protein>
    <submittedName>
        <fullName evidence="3">Polypyrimidine tract-binding protein-associated-splicing factor/PTB-associated-splicing factor</fullName>
    </submittedName>
</protein>
<dbReference type="OrthoDB" id="5491789at2"/>